<protein>
    <submittedName>
        <fullName evidence="1">Uncharacterized protein</fullName>
    </submittedName>
</protein>
<evidence type="ECO:0000313" key="1">
    <source>
        <dbReference type="EMBL" id="PBK96572.1"/>
    </source>
</evidence>
<name>A0A2H3DYP4_ARMGA</name>
<keyword evidence="2" id="KW-1185">Reference proteome</keyword>
<organism evidence="1 2">
    <name type="scientific">Armillaria gallica</name>
    <name type="common">Bulbous honey fungus</name>
    <name type="synonym">Armillaria bulbosa</name>
    <dbReference type="NCBI Taxonomy" id="47427"/>
    <lineage>
        <taxon>Eukaryota</taxon>
        <taxon>Fungi</taxon>
        <taxon>Dikarya</taxon>
        <taxon>Basidiomycota</taxon>
        <taxon>Agaricomycotina</taxon>
        <taxon>Agaricomycetes</taxon>
        <taxon>Agaricomycetidae</taxon>
        <taxon>Agaricales</taxon>
        <taxon>Marasmiineae</taxon>
        <taxon>Physalacriaceae</taxon>
        <taxon>Armillaria</taxon>
    </lineage>
</organism>
<dbReference type="OrthoDB" id="3010199at2759"/>
<sequence>MSLNCFNALQMYKKNRAYSYMKSLTPEEHKTLQKLAHDQDSSGNNCAIKHTMAQHIKNVASQNADKDCTHAARIACAEEAIDGCDLYWISQTLEEAYKIWYGANGYLTVAALDLQLDWHIKKGKNSLGLEIPKAKSGAKGRGSYSQVQSSRDLAVEAEHEGAETEVESSQEKIIDVDIEEQDDKMCQIDKDNSHKWRSAEYMGFGEAISNITLELKP</sequence>
<gene>
    <name evidence="1" type="ORF">ARMGADRAFT_1027596</name>
</gene>
<dbReference type="Proteomes" id="UP000217790">
    <property type="component" value="Unassembled WGS sequence"/>
</dbReference>
<accession>A0A2H3DYP4</accession>
<dbReference type="STRING" id="47427.A0A2H3DYP4"/>
<evidence type="ECO:0000313" key="2">
    <source>
        <dbReference type="Proteomes" id="UP000217790"/>
    </source>
</evidence>
<proteinExistence type="predicted"/>
<dbReference type="InParanoid" id="A0A2H3DYP4"/>
<reference evidence="2" key="1">
    <citation type="journal article" date="2017" name="Nat. Ecol. Evol.">
        <title>Genome expansion and lineage-specific genetic innovations in the forest pathogenic fungi Armillaria.</title>
        <authorList>
            <person name="Sipos G."/>
            <person name="Prasanna A.N."/>
            <person name="Walter M.C."/>
            <person name="O'Connor E."/>
            <person name="Balint B."/>
            <person name="Krizsan K."/>
            <person name="Kiss B."/>
            <person name="Hess J."/>
            <person name="Varga T."/>
            <person name="Slot J."/>
            <person name="Riley R."/>
            <person name="Boka B."/>
            <person name="Rigling D."/>
            <person name="Barry K."/>
            <person name="Lee J."/>
            <person name="Mihaltcheva S."/>
            <person name="LaButti K."/>
            <person name="Lipzen A."/>
            <person name="Waldron R."/>
            <person name="Moloney N.M."/>
            <person name="Sperisen C."/>
            <person name="Kredics L."/>
            <person name="Vagvoelgyi C."/>
            <person name="Patrignani A."/>
            <person name="Fitzpatrick D."/>
            <person name="Nagy I."/>
            <person name="Doyle S."/>
            <person name="Anderson J.B."/>
            <person name="Grigoriev I.V."/>
            <person name="Gueldener U."/>
            <person name="Muensterkoetter M."/>
            <person name="Nagy L.G."/>
        </authorList>
    </citation>
    <scope>NUCLEOTIDE SEQUENCE [LARGE SCALE GENOMIC DNA]</scope>
    <source>
        <strain evidence="2">Ar21-2</strain>
    </source>
</reference>
<dbReference type="EMBL" id="KZ293650">
    <property type="protein sequence ID" value="PBK96572.1"/>
    <property type="molecule type" value="Genomic_DNA"/>
</dbReference>
<dbReference type="AlphaFoldDB" id="A0A2H3DYP4"/>